<dbReference type="GO" id="GO:0071949">
    <property type="term" value="F:FAD binding"/>
    <property type="evidence" value="ECO:0007669"/>
    <property type="project" value="InterPro"/>
</dbReference>
<dbReference type="EMBL" id="CAMAPE010000073">
    <property type="protein sequence ID" value="CAH9117253.1"/>
    <property type="molecule type" value="Genomic_DNA"/>
</dbReference>
<dbReference type="InterPro" id="IPR016166">
    <property type="entry name" value="FAD-bd_PCMH"/>
</dbReference>
<evidence type="ECO:0000256" key="7">
    <source>
        <dbReference type="ARBA" id="ARBA00048224"/>
    </source>
</evidence>
<keyword evidence="4" id="KW-0285">Flavoprotein</keyword>
<dbReference type="InterPro" id="IPR015345">
    <property type="entry name" value="Cytokinin_DH_FAD/cytokin-bd"/>
</dbReference>
<comment type="caution">
    <text evidence="9">The sequence shown here is derived from an EMBL/GenBank/DDBJ whole genome shotgun (WGS) entry which is preliminary data.</text>
</comment>
<dbReference type="SUPFAM" id="SSF56176">
    <property type="entry name" value="FAD-binding/transporter-associated domain-like"/>
    <property type="match status" value="1"/>
</dbReference>
<evidence type="ECO:0000256" key="1">
    <source>
        <dbReference type="ARBA" id="ARBA00001974"/>
    </source>
</evidence>
<organism evidence="9 10">
    <name type="scientific">Cuscuta europaea</name>
    <name type="common">European dodder</name>
    <dbReference type="NCBI Taxonomy" id="41803"/>
    <lineage>
        <taxon>Eukaryota</taxon>
        <taxon>Viridiplantae</taxon>
        <taxon>Streptophyta</taxon>
        <taxon>Embryophyta</taxon>
        <taxon>Tracheophyta</taxon>
        <taxon>Spermatophyta</taxon>
        <taxon>Magnoliopsida</taxon>
        <taxon>eudicotyledons</taxon>
        <taxon>Gunneridae</taxon>
        <taxon>Pentapetalae</taxon>
        <taxon>asterids</taxon>
        <taxon>lamiids</taxon>
        <taxon>Solanales</taxon>
        <taxon>Convolvulaceae</taxon>
        <taxon>Cuscuteae</taxon>
        <taxon>Cuscuta</taxon>
        <taxon>Cuscuta subgen. Cuscuta</taxon>
    </lineage>
</organism>
<dbReference type="Gene3D" id="3.30.465.10">
    <property type="match status" value="1"/>
</dbReference>
<dbReference type="GO" id="GO:0019139">
    <property type="term" value="F:cytokinin dehydrogenase activity"/>
    <property type="evidence" value="ECO:0007669"/>
    <property type="project" value="UniProtKB-EC"/>
</dbReference>
<dbReference type="Pfam" id="PF01565">
    <property type="entry name" value="FAD_binding_4"/>
    <property type="match status" value="1"/>
</dbReference>
<evidence type="ECO:0000259" key="8">
    <source>
        <dbReference type="PROSITE" id="PS51387"/>
    </source>
</evidence>
<dbReference type="InterPro" id="IPR036318">
    <property type="entry name" value="FAD-bd_PCMH-like_sf"/>
</dbReference>
<comment type="similarity">
    <text evidence="2">Belongs to the oxygen-dependent FAD-linked oxidoreductase family.</text>
</comment>
<comment type="catalytic activity">
    <reaction evidence="7">
        <text>N(6)-dimethylallyladenine + A + H2O = 3-methyl-2-butenal + adenine + AH2</text>
        <dbReference type="Rhea" id="RHEA:13625"/>
        <dbReference type="ChEBI" id="CHEBI:13193"/>
        <dbReference type="ChEBI" id="CHEBI:15377"/>
        <dbReference type="ChEBI" id="CHEBI:15825"/>
        <dbReference type="ChEBI" id="CHEBI:16708"/>
        <dbReference type="ChEBI" id="CHEBI:17499"/>
        <dbReference type="ChEBI" id="CHEBI:17660"/>
        <dbReference type="EC" id="1.5.99.12"/>
    </reaction>
</comment>
<dbReference type="PROSITE" id="PS51387">
    <property type="entry name" value="FAD_PCMH"/>
    <property type="match status" value="1"/>
</dbReference>
<dbReference type="InterPro" id="IPR016167">
    <property type="entry name" value="FAD-bd_PCMH_sub1"/>
</dbReference>
<dbReference type="OrthoDB" id="415825at2759"/>
<evidence type="ECO:0000256" key="6">
    <source>
        <dbReference type="ARBA" id="ARBA00023002"/>
    </source>
</evidence>
<sequence length="303" mass="32688">MLLVFVIIANYSNIGFGLSSSSHDVSSSLKTALLRVNSNISLTDISYAANDYGNIVHNLPLAVLHPASVEEIADTLKLVSLLGPVTGLQTAASGERKCIRGQSQVKDGVVINMRSNPLHETRVNAGGSPPYVDVSGGETWINLLNETLKYGLAPRSWTDYIHLTVGGTLSNSGISGQAFRHGPQTSNVLLLEVVTGNGEILNCSATENADLFNAVRGGLGQFGVITMARIVLEPAPQKVKLIRALYSNFTEFSRDQEFLITSNNTFDYIQGMVQKNSSDEPPGFRLEVAKYFNNIDDPKTVTA</sequence>
<evidence type="ECO:0000256" key="2">
    <source>
        <dbReference type="ARBA" id="ARBA00005466"/>
    </source>
</evidence>
<dbReference type="PANTHER" id="PTHR13878">
    <property type="entry name" value="GULONOLACTONE OXIDASE"/>
    <property type="match status" value="1"/>
</dbReference>
<dbReference type="InterPro" id="IPR006094">
    <property type="entry name" value="Oxid_FAD_bind_N"/>
</dbReference>
<dbReference type="SUPFAM" id="SSF55103">
    <property type="entry name" value="FAD-linked oxidases, C-terminal domain"/>
    <property type="match status" value="1"/>
</dbReference>
<evidence type="ECO:0000256" key="3">
    <source>
        <dbReference type="ARBA" id="ARBA00011928"/>
    </source>
</evidence>
<keyword evidence="6" id="KW-0560">Oxidoreductase</keyword>
<gene>
    <name evidence="9" type="ORF">CEURO_LOCUS21470</name>
</gene>
<reference evidence="9" key="1">
    <citation type="submission" date="2022-07" db="EMBL/GenBank/DDBJ databases">
        <authorList>
            <person name="Macas J."/>
            <person name="Novak P."/>
            <person name="Neumann P."/>
        </authorList>
    </citation>
    <scope>NUCLEOTIDE SEQUENCE</scope>
</reference>
<dbReference type="Gene3D" id="3.40.462.10">
    <property type="entry name" value="FAD-linked oxidases, C-terminal domain"/>
    <property type="match status" value="1"/>
</dbReference>
<evidence type="ECO:0000313" key="9">
    <source>
        <dbReference type="EMBL" id="CAH9117253.1"/>
    </source>
</evidence>
<dbReference type="GO" id="GO:0009690">
    <property type="term" value="P:cytokinin metabolic process"/>
    <property type="evidence" value="ECO:0007669"/>
    <property type="project" value="InterPro"/>
</dbReference>
<keyword evidence="5" id="KW-0274">FAD</keyword>
<keyword evidence="10" id="KW-1185">Reference proteome</keyword>
<dbReference type="PANTHER" id="PTHR13878:SF53">
    <property type="entry name" value="CYTOKININ DEHYDROGENASE 6"/>
    <property type="match status" value="1"/>
</dbReference>
<evidence type="ECO:0000313" key="10">
    <source>
        <dbReference type="Proteomes" id="UP001152484"/>
    </source>
</evidence>
<protein>
    <recommendedName>
        <fullName evidence="3">cytokinin dehydrogenase</fullName>
        <ecNumber evidence="3">1.5.99.12</ecNumber>
    </recommendedName>
</protein>
<dbReference type="AlphaFoldDB" id="A0A9P0ZYT4"/>
<evidence type="ECO:0000256" key="4">
    <source>
        <dbReference type="ARBA" id="ARBA00022630"/>
    </source>
</evidence>
<comment type="cofactor">
    <cofactor evidence="1">
        <name>FAD</name>
        <dbReference type="ChEBI" id="CHEBI:57692"/>
    </cofactor>
</comment>
<proteinExistence type="inferred from homology"/>
<dbReference type="InterPro" id="IPR016169">
    <property type="entry name" value="FAD-bd_PCMH_sub2"/>
</dbReference>
<dbReference type="InterPro" id="IPR016164">
    <property type="entry name" value="FAD-linked_Oxase-like_C"/>
</dbReference>
<name>A0A9P0ZYT4_CUSEU</name>
<evidence type="ECO:0000256" key="5">
    <source>
        <dbReference type="ARBA" id="ARBA00022827"/>
    </source>
</evidence>
<dbReference type="EC" id="1.5.99.12" evidence="3"/>
<feature type="domain" description="FAD-binding PCMH-type" evidence="8">
    <location>
        <begin position="56"/>
        <end position="235"/>
    </location>
</feature>
<dbReference type="Gene3D" id="3.30.43.10">
    <property type="entry name" value="Uridine Diphospho-n-acetylenolpyruvylglucosamine Reductase, domain 2"/>
    <property type="match status" value="1"/>
</dbReference>
<feature type="non-terminal residue" evidence="9">
    <location>
        <position position="1"/>
    </location>
</feature>
<dbReference type="Proteomes" id="UP001152484">
    <property type="component" value="Unassembled WGS sequence"/>
</dbReference>
<dbReference type="InterPro" id="IPR050432">
    <property type="entry name" value="FAD-linked_Oxidoreductases_BP"/>
</dbReference>
<dbReference type="InterPro" id="IPR016170">
    <property type="entry name" value="Cytok_DH_C_sf"/>
</dbReference>
<dbReference type="Pfam" id="PF09265">
    <property type="entry name" value="Cytokin-bind"/>
    <property type="match status" value="1"/>
</dbReference>
<accession>A0A9P0ZYT4</accession>